<dbReference type="Gene3D" id="2.180.10.10">
    <property type="entry name" value="RHS repeat-associated core"/>
    <property type="match status" value="1"/>
</dbReference>
<gene>
    <name evidence="3" type="ORF">H2O64_15385</name>
</gene>
<protein>
    <submittedName>
        <fullName evidence="3">ParB N-terminal domain-containing protein</fullName>
    </submittedName>
</protein>
<organism evidence="3 4">
    <name type="scientific">Kordia aestuariivivens</name>
    <dbReference type="NCBI Taxonomy" id="2759037"/>
    <lineage>
        <taxon>Bacteria</taxon>
        <taxon>Pseudomonadati</taxon>
        <taxon>Bacteroidota</taxon>
        <taxon>Flavobacteriia</taxon>
        <taxon>Flavobacteriales</taxon>
        <taxon>Flavobacteriaceae</taxon>
        <taxon>Kordia</taxon>
    </lineage>
</organism>
<dbReference type="Gene3D" id="3.90.1530.10">
    <property type="entry name" value="Conserved hypothetical protein from pyrococcus furiosus pfu- 392566-001, ParB domain"/>
    <property type="match status" value="1"/>
</dbReference>
<dbReference type="InterPro" id="IPR003115">
    <property type="entry name" value="ParB_N"/>
</dbReference>
<accession>A0ABR7QBU6</accession>
<comment type="caution">
    <text evidence="3">The sequence shown here is derived from an EMBL/GenBank/DDBJ whole genome shotgun (WGS) entry which is preliminary data.</text>
</comment>
<dbReference type="InterPro" id="IPR036086">
    <property type="entry name" value="ParB/Sulfiredoxin_sf"/>
</dbReference>
<keyword evidence="4" id="KW-1185">Reference proteome</keyword>
<name>A0ABR7QBU6_9FLAO</name>
<proteinExistence type="predicted"/>
<evidence type="ECO:0000313" key="4">
    <source>
        <dbReference type="Proteomes" id="UP000619238"/>
    </source>
</evidence>
<dbReference type="Pfam" id="PF02195">
    <property type="entry name" value="ParB_N"/>
    <property type="match status" value="1"/>
</dbReference>
<reference evidence="3 4" key="1">
    <citation type="submission" date="2020-07" db="EMBL/GenBank/DDBJ databases">
        <title>Description of Kordia aestuariivivens sp. nov., isolated from a tidal flat.</title>
        <authorList>
            <person name="Park S."/>
            <person name="Yoon J.-H."/>
        </authorList>
    </citation>
    <scope>NUCLEOTIDE SEQUENCE [LARGE SCALE GENOMIC DNA]</scope>
    <source>
        <strain evidence="3 4">YSTF-M3</strain>
    </source>
</reference>
<dbReference type="SUPFAM" id="SSF110849">
    <property type="entry name" value="ParB/Sulfiredoxin"/>
    <property type="match status" value="1"/>
</dbReference>
<feature type="domain" description="ParB-like N-terminal" evidence="2">
    <location>
        <begin position="267"/>
        <end position="321"/>
    </location>
</feature>
<dbReference type="Proteomes" id="UP000619238">
    <property type="component" value="Unassembled WGS sequence"/>
</dbReference>
<evidence type="ECO:0000256" key="1">
    <source>
        <dbReference type="SAM" id="MobiDB-lite"/>
    </source>
</evidence>
<evidence type="ECO:0000313" key="3">
    <source>
        <dbReference type="EMBL" id="MBC8756059.1"/>
    </source>
</evidence>
<sequence>MLLPERHASDESYRYGFQGQEKDDELKGEGNSMNYKYRMHDPRIGRFFAVDPLAGKYPHNSVYAFSENRVIDGIELEGLEFTPQIAKEKTNRPVFVKGNGESNIQRLNNALLNTFSFLANNTYILAYNVSSDAINFTGNLIAGEYNNANLGNIINGGLTSIDKGTDGIIDYHLSTPIGEQLSDAGNTLTTLDNWDLSFQLIVAKRLSTRPKKISPNSRSQGLASATEQTIESTATQRPLILMMVNGPIKNALAKVKSLMKWEVKSGDLSANKIANIMNEYKNTNIMKPIQIVEYKGVNYVVNGHHRLAAAKQLGLENIPVVKLTQQQAIIEGRKMGRWSNMEALKAIAESVKNIPDVKPLGSN</sequence>
<dbReference type="EMBL" id="JACGWS010000009">
    <property type="protein sequence ID" value="MBC8756059.1"/>
    <property type="molecule type" value="Genomic_DNA"/>
</dbReference>
<evidence type="ECO:0000259" key="2">
    <source>
        <dbReference type="Pfam" id="PF02195"/>
    </source>
</evidence>
<feature type="compositionally biased region" description="Basic and acidic residues" evidence="1">
    <location>
        <begin position="1"/>
        <end position="13"/>
    </location>
</feature>
<feature type="region of interest" description="Disordered" evidence="1">
    <location>
        <begin position="1"/>
        <end position="29"/>
    </location>
</feature>